<feature type="compositionally biased region" description="Low complexity" evidence="1">
    <location>
        <begin position="128"/>
        <end position="142"/>
    </location>
</feature>
<feature type="compositionally biased region" description="Gly residues" evidence="1">
    <location>
        <begin position="279"/>
        <end position="321"/>
    </location>
</feature>
<gene>
    <name evidence="2" type="ORF">DL762_005591</name>
</gene>
<organism evidence="2 3">
    <name type="scientific">Monosporascus cannonballus</name>
    <dbReference type="NCBI Taxonomy" id="155416"/>
    <lineage>
        <taxon>Eukaryota</taxon>
        <taxon>Fungi</taxon>
        <taxon>Dikarya</taxon>
        <taxon>Ascomycota</taxon>
        <taxon>Pezizomycotina</taxon>
        <taxon>Sordariomycetes</taxon>
        <taxon>Xylariomycetidae</taxon>
        <taxon>Xylariales</taxon>
        <taxon>Xylariales incertae sedis</taxon>
        <taxon>Monosporascus</taxon>
    </lineage>
</organism>
<keyword evidence="3" id="KW-1185">Reference proteome</keyword>
<dbReference type="Proteomes" id="UP000294003">
    <property type="component" value="Unassembled WGS sequence"/>
</dbReference>
<evidence type="ECO:0000313" key="2">
    <source>
        <dbReference type="EMBL" id="RYO84601.1"/>
    </source>
</evidence>
<dbReference type="EMBL" id="QJNS01000158">
    <property type="protein sequence ID" value="RYO84601.1"/>
    <property type="molecule type" value="Genomic_DNA"/>
</dbReference>
<proteinExistence type="predicted"/>
<evidence type="ECO:0000313" key="3">
    <source>
        <dbReference type="Proteomes" id="UP000294003"/>
    </source>
</evidence>
<comment type="caution">
    <text evidence="2">The sequence shown here is derived from an EMBL/GenBank/DDBJ whole genome shotgun (WGS) entry which is preliminary data.</text>
</comment>
<sequence>MHGVDDHAQLADPRLSRPRKKKLHQRGQANGGFGYPNGGNAAPFRGGSSNSNSAANPFSHPHLASWSGGHAPRRHQLQTPGAPRCGKRDRRPHAHENPGQKRRRGRSPNGPAAVPFGRDPDDLLLTMTTCPSSPAPTLASSAAGGGRGRANQHRQYNDRPPPRPAAALCTECRDVRRANARFRDWAWGRLERAARRVLDWSAAVGVGLDAGEEMDWQPEPLVRVLVLRAASPPPPPPPPPPPGPGGEGGDAGGGVGVGDGPLGRPPPTLPGYWRACGGSEDGVGGDGAAPGHPGTGMGPGSVPGAGGRAGEDGGLGPGMGVEVAVGGGGGTEGGYYARRPPPPYLMSMMQNPGYHHPGAAWVWGGGPGPGTTGREGGAPDMSVIASTWYQPREPARTALTSPESWGDIC</sequence>
<evidence type="ECO:0000256" key="1">
    <source>
        <dbReference type="SAM" id="MobiDB-lite"/>
    </source>
</evidence>
<feature type="compositionally biased region" description="Basic residues" evidence="1">
    <location>
        <begin position="16"/>
        <end position="25"/>
    </location>
</feature>
<feature type="compositionally biased region" description="Pro residues" evidence="1">
    <location>
        <begin position="231"/>
        <end position="244"/>
    </location>
</feature>
<reference evidence="2 3" key="1">
    <citation type="submission" date="2018-06" db="EMBL/GenBank/DDBJ databases">
        <title>Complete Genomes of Monosporascus.</title>
        <authorList>
            <person name="Robinson A.J."/>
            <person name="Natvig D.O."/>
        </authorList>
    </citation>
    <scope>NUCLEOTIDE SEQUENCE [LARGE SCALE GENOMIC DNA]</scope>
    <source>
        <strain evidence="2 3">CBS 609.92</strain>
    </source>
</reference>
<accession>A0ABY0H4G4</accession>
<feature type="compositionally biased region" description="Gly residues" evidence="1">
    <location>
        <begin position="245"/>
        <end position="261"/>
    </location>
</feature>
<name>A0ABY0H4G4_9PEZI</name>
<feature type="region of interest" description="Disordered" evidence="1">
    <location>
        <begin position="229"/>
        <end position="321"/>
    </location>
</feature>
<protein>
    <submittedName>
        <fullName evidence="2">Uncharacterized protein</fullName>
    </submittedName>
</protein>
<feature type="region of interest" description="Disordered" evidence="1">
    <location>
        <begin position="1"/>
        <end position="164"/>
    </location>
</feature>